<dbReference type="EMBL" id="CP121196">
    <property type="protein sequence ID" value="XBH18268.1"/>
    <property type="molecule type" value="Genomic_DNA"/>
</dbReference>
<dbReference type="AlphaFoldDB" id="A0AAU7DML2"/>
<protein>
    <submittedName>
        <fullName evidence="3">RcnB family protein</fullName>
    </submittedName>
</protein>
<evidence type="ECO:0000313" key="3">
    <source>
        <dbReference type="EMBL" id="XBH18268.1"/>
    </source>
</evidence>
<feature type="signal peptide" evidence="2">
    <location>
        <begin position="1"/>
        <end position="24"/>
    </location>
</feature>
<feature type="chain" id="PRO_5043930018" evidence="2">
    <location>
        <begin position="25"/>
        <end position="101"/>
    </location>
</feature>
<organism evidence="3">
    <name type="scientific">Telmatobacter sp. DSM 110680</name>
    <dbReference type="NCBI Taxonomy" id="3036704"/>
    <lineage>
        <taxon>Bacteria</taxon>
        <taxon>Pseudomonadati</taxon>
        <taxon>Acidobacteriota</taxon>
        <taxon>Terriglobia</taxon>
        <taxon>Terriglobales</taxon>
        <taxon>Acidobacteriaceae</taxon>
        <taxon>Telmatobacter</taxon>
    </lineage>
</organism>
<dbReference type="RefSeq" id="WP_348263492.1">
    <property type="nucleotide sequence ID" value="NZ_CP121196.1"/>
</dbReference>
<evidence type="ECO:0000256" key="1">
    <source>
        <dbReference type="SAM" id="MobiDB-lite"/>
    </source>
</evidence>
<dbReference type="Gene3D" id="3.10.450.160">
    <property type="entry name" value="inner membrane protein cigr"/>
    <property type="match status" value="1"/>
</dbReference>
<evidence type="ECO:0000256" key="2">
    <source>
        <dbReference type="SAM" id="SignalP"/>
    </source>
</evidence>
<reference evidence="3" key="1">
    <citation type="submission" date="2023-03" db="EMBL/GenBank/DDBJ databases">
        <title>Edaphobacter sp.</title>
        <authorList>
            <person name="Huber K.J."/>
            <person name="Papendorf J."/>
            <person name="Pilke C."/>
            <person name="Bunk B."/>
            <person name="Sproeer C."/>
            <person name="Pester M."/>
        </authorList>
    </citation>
    <scope>NUCLEOTIDE SEQUENCE</scope>
    <source>
        <strain evidence="3">DSM 110680</strain>
    </source>
</reference>
<accession>A0AAU7DML2</accession>
<dbReference type="Pfam" id="PF11776">
    <property type="entry name" value="RcnB"/>
    <property type="match status" value="1"/>
</dbReference>
<feature type="region of interest" description="Disordered" evidence="1">
    <location>
        <begin position="26"/>
        <end position="51"/>
    </location>
</feature>
<name>A0AAU7DML2_9BACT</name>
<gene>
    <name evidence="3" type="ORF">P8935_02800</name>
</gene>
<sequence length="101" mass="11802">MNKFRTALALAALSATLSGGLAFAQDRDHHDNDNHKYTEHHEWKKGQQIKHEDWDRGERVENYRQYHLSAPPRGHEWRLIDGNYVLVNTGNYQIRTVVVAH</sequence>
<dbReference type="InterPro" id="IPR024572">
    <property type="entry name" value="RcnB"/>
</dbReference>
<proteinExistence type="predicted"/>
<keyword evidence="2" id="KW-0732">Signal</keyword>